<sequence>MSKWIKWIKWLGWPIGIGILLALGLHEGVGDVSQMLARAGYALLWLVPFHALPLLLDAYAWHQLLDRRSSLPFLWWIATVREAVNRLLPVVGIGGEIVGIRLARWQVPDASRVTASVIVEVLVTIVVQYAFAALGLVLLLATTDNMGGGTIALALLLTLPLPVLGVVLMRRGGIFHAIERFAGRLLGDSHRLLQGVDGRRLDADIDSLMSRTGLLFSAFFWQLAGYVLGALEIYWALALLGHPVSIGGAIAIEAMTQAVRHAAFMVPGGLGVQEATVVLLAQMFGVDRETALSLAVVKRGREVLFGCLALGSWQLAELVRTRGRLGAPLAGPRTAPPANRASETRTETETTH</sequence>
<evidence type="ECO:0000256" key="2">
    <source>
        <dbReference type="ARBA" id="ARBA00022475"/>
    </source>
</evidence>
<accession>A0A0H2XLM7</accession>
<evidence type="ECO:0000256" key="3">
    <source>
        <dbReference type="ARBA" id="ARBA00022692"/>
    </source>
</evidence>
<evidence type="ECO:0000256" key="5">
    <source>
        <dbReference type="ARBA" id="ARBA00023136"/>
    </source>
</evidence>
<dbReference type="HOGENOM" id="CLU_052307_0_0_4"/>
<reference evidence="8" key="1">
    <citation type="submission" date="2006-05" db="EMBL/GenBank/DDBJ databases">
        <title>Complete sequence of chromosome 1 of Burkholderia cenocepacia AU 1054.</title>
        <authorList>
            <consortium name="US DOE Joint Genome Institute"/>
            <person name="Copeland A."/>
            <person name="Lucas S."/>
            <person name="Lapidus A."/>
            <person name="Barry K."/>
            <person name="Detter J.C."/>
            <person name="Glavina del Rio T."/>
            <person name="Hammon N."/>
            <person name="Israni S."/>
            <person name="Dalin E."/>
            <person name="Tice H."/>
            <person name="Pitluck S."/>
            <person name="Chain P."/>
            <person name="Malfatti S."/>
            <person name="Shin M."/>
            <person name="Vergez L."/>
            <person name="Schmutz J."/>
            <person name="Larimer F."/>
            <person name="Land M."/>
            <person name="Hauser L."/>
            <person name="Kyrpides N."/>
            <person name="Lykidis A."/>
            <person name="LiPuma J.J."/>
            <person name="Konstantinidis K."/>
            <person name="Tiedje J.M."/>
            <person name="Richardson P."/>
        </authorList>
    </citation>
    <scope>NUCLEOTIDE SEQUENCE [LARGE SCALE GENOMIC DNA]</scope>
    <source>
        <strain evidence="8">AU 1054</strain>
    </source>
</reference>
<dbReference type="EMBL" id="CP000378">
    <property type="protein sequence ID" value="ABF75604.1"/>
    <property type="molecule type" value="Genomic_DNA"/>
</dbReference>
<keyword evidence="5 7" id="KW-0472">Membrane</keyword>
<feature type="compositionally biased region" description="Basic and acidic residues" evidence="6">
    <location>
        <begin position="342"/>
        <end position="352"/>
    </location>
</feature>
<organism evidence="8">
    <name type="scientific">Burkholderia orbicola (strain AU 1054)</name>
    <dbReference type="NCBI Taxonomy" id="331271"/>
    <lineage>
        <taxon>Bacteria</taxon>
        <taxon>Pseudomonadati</taxon>
        <taxon>Pseudomonadota</taxon>
        <taxon>Betaproteobacteria</taxon>
        <taxon>Burkholderiales</taxon>
        <taxon>Burkholderiaceae</taxon>
        <taxon>Burkholderia</taxon>
        <taxon>Burkholderia cepacia complex</taxon>
        <taxon>Burkholderia orbicola</taxon>
    </lineage>
</organism>
<dbReference type="GO" id="GO:0005886">
    <property type="term" value="C:plasma membrane"/>
    <property type="evidence" value="ECO:0007669"/>
    <property type="project" value="UniProtKB-SubCell"/>
</dbReference>
<dbReference type="InterPro" id="IPR022791">
    <property type="entry name" value="L-PG_synthase/AglD"/>
</dbReference>
<keyword evidence="3 7" id="KW-0812">Transmembrane</keyword>
<evidence type="ECO:0008006" key="9">
    <source>
        <dbReference type="Google" id="ProtNLM"/>
    </source>
</evidence>
<name>A0A0H2XLM7_BURO1</name>
<proteinExistence type="predicted"/>
<feature type="transmembrane region" description="Helical" evidence="7">
    <location>
        <begin position="38"/>
        <end position="61"/>
    </location>
</feature>
<feature type="transmembrane region" description="Helical" evidence="7">
    <location>
        <begin position="147"/>
        <end position="168"/>
    </location>
</feature>
<keyword evidence="2" id="KW-1003">Cell membrane</keyword>
<dbReference type="NCBIfam" id="TIGR03476">
    <property type="entry name" value="HpnL"/>
    <property type="match status" value="1"/>
</dbReference>
<feature type="transmembrane region" description="Helical" evidence="7">
    <location>
        <begin position="7"/>
        <end position="26"/>
    </location>
</feature>
<evidence type="ECO:0000256" key="1">
    <source>
        <dbReference type="ARBA" id="ARBA00004651"/>
    </source>
</evidence>
<dbReference type="Pfam" id="PF03706">
    <property type="entry name" value="LPG_synthase_TM"/>
    <property type="match status" value="1"/>
</dbReference>
<evidence type="ECO:0000313" key="8">
    <source>
        <dbReference type="EMBL" id="ABF75604.1"/>
    </source>
</evidence>
<dbReference type="AlphaFoldDB" id="A0A0H2XLM7"/>
<evidence type="ECO:0000256" key="7">
    <source>
        <dbReference type="SAM" id="Phobius"/>
    </source>
</evidence>
<evidence type="ECO:0000256" key="6">
    <source>
        <dbReference type="SAM" id="MobiDB-lite"/>
    </source>
</evidence>
<comment type="subcellular location">
    <subcellularLocation>
        <location evidence="1">Cell membrane</location>
        <topology evidence="1">Multi-pass membrane protein</topology>
    </subcellularLocation>
</comment>
<feature type="transmembrane region" description="Helical" evidence="7">
    <location>
        <begin position="208"/>
        <end position="227"/>
    </location>
</feature>
<dbReference type="PANTHER" id="PTHR39087:SF2">
    <property type="entry name" value="UPF0104 MEMBRANE PROTEIN MJ1595"/>
    <property type="match status" value="1"/>
</dbReference>
<gene>
    <name evidence="8" type="ordered locus">Bcen_0694</name>
</gene>
<evidence type="ECO:0000256" key="4">
    <source>
        <dbReference type="ARBA" id="ARBA00022989"/>
    </source>
</evidence>
<dbReference type="PANTHER" id="PTHR39087">
    <property type="entry name" value="UPF0104 MEMBRANE PROTEIN MJ1595"/>
    <property type="match status" value="1"/>
</dbReference>
<keyword evidence="4 7" id="KW-1133">Transmembrane helix</keyword>
<protein>
    <recommendedName>
        <fullName evidence="9">HpnL family protein</fullName>
    </recommendedName>
</protein>
<feature type="region of interest" description="Disordered" evidence="6">
    <location>
        <begin position="327"/>
        <end position="352"/>
    </location>
</feature>
<feature type="transmembrane region" description="Helical" evidence="7">
    <location>
        <begin position="117"/>
        <end position="141"/>
    </location>
</feature>